<dbReference type="EMBL" id="JBHSSN010000004">
    <property type="protein sequence ID" value="MFC6322864.1"/>
    <property type="molecule type" value="Genomic_DNA"/>
</dbReference>
<evidence type="ECO:0000313" key="3">
    <source>
        <dbReference type="Proteomes" id="UP001596186"/>
    </source>
</evidence>
<name>A0ABW1UT18_9LACO</name>
<keyword evidence="1" id="KW-0472">Membrane</keyword>
<proteinExistence type="predicted"/>
<keyword evidence="1" id="KW-1133">Transmembrane helix</keyword>
<feature type="transmembrane region" description="Helical" evidence="1">
    <location>
        <begin position="72"/>
        <end position="99"/>
    </location>
</feature>
<evidence type="ECO:0000313" key="2">
    <source>
        <dbReference type="EMBL" id="MFC6322864.1"/>
    </source>
</evidence>
<organism evidence="2 3">
    <name type="scientific">Companilactobacillus baiquanensis</name>
    <dbReference type="NCBI Taxonomy" id="2486005"/>
    <lineage>
        <taxon>Bacteria</taxon>
        <taxon>Bacillati</taxon>
        <taxon>Bacillota</taxon>
        <taxon>Bacilli</taxon>
        <taxon>Lactobacillales</taxon>
        <taxon>Lactobacillaceae</taxon>
        <taxon>Companilactobacillus</taxon>
    </lineage>
</organism>
<dbReference type="Proteomes" id="UP001596186">
    <property type="component" value="Unassembled WGS sequence"/>
</dbReference>
<protein>
    <recommendedName>
        <fullName evidence="4">DUF805 domain-containing protein</fullName>
    </recommendedName>
</protein>
<gene>
    <name evidence="2" type="ORF">ACFP1F_03670</name>
</gene>
<evidence type="ECO:0008006" key="4">
    <source>
        <dbReference type="Google" id="ProtNLM"/>
    </source>
</evidence>
<sequence>MKSKAQVSGWIVFWITNILILGLILVSIIHPKYRTSIPYDLSSTILALVILIFIVIIQIVVGMSIKKLHQNIYWPVVLLAIGAISNWLYLIPSIWGIILNRKKMTRFNK</sequence>
<accession>A0ABW1UT18</accession>
<feature type="transmembrane region" description="Helical" evidence="1">
    <location>
        <begin position="41"/>
        <end position="60"/>
    </location>
</feature>
<comment type="caution">
    <text evidence="2">The sequence shown here is derived from an EMBL/GenBank/DDBJ whole genome shotgun (WGS) entry which is preliminary data.</text>
</comment>
<dbReference type="RefSeq" id="WP_125593722.1">
    <property type="nucleotide sequence ID" value="NZ_JBHSSN010000004.1"/>
</dbReference>
<evidence type="ECO:0000256" key="1">
    <source>
        <dbReference type="SAM" id="Phobius"/>
    </source>
</evidence>
<reference evidence="3" key="1">
    <citation type="journal article" date="2019" name="Int. J. Syst. Evol. Microbiol.">
        <title>The Global Catalogue of Microorganisms (GCM) 10K type strain sequencing project: providing services to taxonomists for standard genome sequencing and annotation.</title>
        <authorList>
            <consortium name="The Broad Institute Genomics Platform"/>
            <consortium name="The Broad Institute Genome Sequencing Center for Infectious Disease"/>
            <person name="Wu L."/>
            <person name="Ma J."/>
        </authorList>
    </citation>
    <scope>NUCLEOTIDE SEQUENCE [LARGE SCALE GENOMIC DNA]</scope>
    <source>
        <strain evidence="3">CCM 8895</strain>
    </source>
</reference>
<keyword evidence="3" id="KW-1185">Reference proteome</keyword>
<feature type="transmembrane region" description="Helical" evidence="1">
    <location>
        <begin position="12"/>
        <end position="29"/>
    </location>
</feature>
<keyword evidence="1" id="KW-0812">Transmembrane</keyword>